<evidence type="ECO:0000256" key="13">
    <source>
        <dbReference type="HAMAP-Rule" id="MF_00233"/>
    </source>
</evidence>
<keyword evidence="12 13" id="KW-0449">Lipoprotein</keyword>
<evidence type="ECO:0000256" key="2">
    <source>
        <dbReference type="ARBA" id="ARBA00009696"/>
    </source>
</evidence>
<sequence>MSLLSRALLISVALFLTACETLPEKQDTTVWDDPKWQQQYKSLKTIKGFTAQGRIGITQPEDSFSSSIMWKQAARDTLNVRMYGTFGTTYVLLDITPQLTTLKTGDDQHFEGYNAEQLLYDVLGWDLPVHYLQDWVLGLPTGINRDDLKINADGTLQELNYQDYQVLYQRYDSHPWHHDKTLALPQKIKITQGDNKIILSLRSWDLTL</sequence>
<keyword evidence="6 13" id="KW-0732">Signal</keyword>
<evidence type="ECO:0000256" key="8">
    <source>
        <dbReference type="ARBA" id="ARBA00023136"/>
    </source>
</evidence>
<dbReference type="HAMAP" id="MF_00233">
    <property type="entry name" value="LolB"/>
    <property type="match status" value="1"/>
</dbReference>
<evidence type="ECO:0000256" key="5">
    <source>
        <dbReference type="ARBA" id="ARBA00022448"/>
    </source>
</evidence>
<comment type="subcellular location">
    <subcellularLocation>
        <location evidence="1 13">Cell outer membrane</location>
        <topology evidence="1 13">Lipid-anchor</topology>
    </subcellularLocation>
</comment>
<comment type="subunit">
    <text evidence="3 13">Monomer.</text>
</comment>
<keyword evidence="11 13" id="KW-0998">Cell outer membrane</keyword>
<keyword evidence="9 13" id="KW-0564">Palmitate</keyword>
<dbReference type="GO" id="GO:0015031">
    <property type="term" value="P:protein transport"/>
    <property type="evidence" value="ECO:0007669"/>
    <property type="project" value="UniProtKB-KW"/>
</dbReference>
<dbReference type="Pfam" id="PF03550">
    <property type="entry name" value="LolB"/>
    <property type="match status" value="1"/>
</dbReference>
<protein>
    <recommendedName>
        <fullName evidence="4 13">Outer-membrane lipoprotein LolB</fullName>
    </recommendedName>
</protein>
<comment type="function">
    <text evidence="13">Plays a critical role in the incorporation of lipoproteins in the outer membrane after they are released by the LolA protein.</text>
</comment>
<evidence type="ECO:0000256" key="3">
    <source>
        <dbReference type="ARBA" id="ARBA00011245"/>
    </source>
</evidence>
<keyword evidence="5 13" id="KW-0813">Transport</keyword>
<evidence type="ECO:0000256" key="6">
    <source>
        <dbReference type="ARBA" id="ARBA00022729"/>
    </source>
</evidence>
<dbReference type="InterPro" id="IPR029046">
    <property type="entry name" value="LolA/LolB/LppX"/>
</dbReference>
<organism evidence="14 15">
    <name type="scientific">Kangiella profundi</name>
    <dbReference type="NCBI Taxonomy" id="1561924"/>
    <lineage>
        <taxon>Bacteria</taxon>
        <taxon>Pseudomonadati</taxon>
        <taxon>Pseudomonadota</taxon>
        <taxon>Gammaproteobacteria</taxon>
        <taxon>Kangiellales</taxon>
        <taxon>Kangiellaceae</taxon>
        <taxon>Kangiella</taxon>
    </lineage>
</organism>
<name>A0A2K9AWF9_9GAMM</name>
<evidence type="ECO:0000256" key="10">
    <source>
        <dbReference type="ARBA" id="ARBA00023186"/>
    </source>
</evidence>
<dbReference type="Proteomes" id="UP000232693">
    <property type="component" value="Chromosome"/>
</dbReference>
<dbReference type="GO" id="GO:0009279">
    <property type="term" value="C:cell outer membrane"/>
    <property type="evidence" value="ECO:0007669"/>
    <property type="project" value="UniProtKB-SubCell"/>
</dbReference>
<proteinExistence type="inferred from homology"/>
<reference evidence="14 15" key="1">
    <citation type="submission" date="2017-12" db="EMBL/GenBank/DDBJ databases">
        <title>Kangiella profundi FT102 completed genome.</title>
        <authorList>
            <person name="Xu J."/>
            <person name="Wang J."/>
            <person name="Lu Y."/>
        </authorList>
    </citation>
    <scope>NUCLEOTIDE SEQUENCE [LARGE SCALE GENOMIC DNA]</scope>
    <source>
        <strain evidence="14 15">FT102</strain>
    </source>
</reference>
<keyword evidence="15" id="KW-1185">Reference proteome</keyword>
<dbReference type="AlphaFoldDB" id="A0A2K9AWF9"/>
<accession>A0A2K9AWF9</accession>
<keyword evidence="10 13" id="KW-0143">Chaperone</keyword>
<comment type="similarity">
    <text evidence="2 13">Belongs to the LolB family.</text>
</comment>
<dbReference type="RefSeq" id="WP_106646107.1">
    <property type="nucleotide sequence ID" value="NZ_BMGO01000002.1"/>
</dbReference>
<evidence type="ECO:0000256" key="7">
    <source>
        <dbReference type="ARBA" id="ARBA00022927"/>
    </source>
</evidence>
<evidence type="ECO:0000313" key="14">
    <source>
        <dbReference type="EMBL" id="AUD78229.1"/>
    </source>
</evidence>
<dbReference type="NCBIfam" id="TIGR00548">
    <property type="entry name" value="lolB"/>
    <property type="match status" value="1"/>
</dbReference>
<dbReference type="KEGG" id="kpd:CW740_02835"/>
<dbReference type="SUPFAM" id="SSF89392">
    <property type="entry name" value="Prokaryotic lipoproteins and lipoprotein localization factors"/>
    <property type="match status" value="1"/>
</dbReference>
<evidence type="ECO:0000256" key="9">
    <source>
        <dbReference type="ARBA" id="ARBA00023139"/>
    </source>
</evidence>
<dbReference type="GO" id="GO:0044874">
    <property type="term" value="P:lipoprotein localization to outer membrane"/>
    <property type="evidence" value="ECO:0007669"/>
    <property type="project" value="UniProtKB-UniRule"/>
</dbReference>
<dbReference type="InterPro" id="IPR004565">
    <property type="entry name" value="OM_lipoprot_LolB"/>
</dbReference>
<evidence type="ECO:0000313" key="15">
    <source>
        <dbReference type="Proteomes" id="UP000232693"/>
    </source>
</evidence>
<gene>
    <name evidence="13 14" type="primary">lolB</name>
    <name evidence="14" type="ORF">CW740_02835</name>
</gene>
<dbReference type="PROSITE" id="PS51257">
    <property type="entry name" value="PROKAR_LIPOPROTEIN"/>
    <property type="match status" value="1"/>
</dbReference>
<dbReference type="CDD" id="cd16326">
    <property type="entry name" value="LolB"/>
    <property type="match status" value="1"/>
</dbReference>
<dbReference type="EMBL" id="CP025120">
    <property type="protein sequence ID" value="AUD78229.1"/>
    <property type="molecule type" value="Genomic_DNA"/>
</dbReference>
<dbReference type="OrthoDB" id="9797618at2"/>
<evidence type="ECO:0000256" key="11">
    <source>
        <dbReference type="ARBA" id="ARBA00023237"/>
    </source>
</evidence>
<keyword evidence="7 13" id="KW-0653">Protein transport</keyword>
<evidence type="ECO:0000256" key="12">
    <source>
        <dbReference type="ARBA" id="ARBA00023288"/>
    </source>
</evidence>
<evidence type="ECO:0000256" key="1">
    <source>
        <dbReference type="ARBA" id="ARBA00004459"/>
    </source>
</evidence>
<keyword evidence="8 13" id="KW-0472">Membrane</keyword>
<evidence type="ECO:0000256" key="4">
    <source>
        <dbReference type="ARBA" id="ARBA00016202"/>
    </source>
</evidence>
<dbReference type="Gene3D" id="2.50.20.10">
    <property type="entry name" value="Lipoprotein localisation LolA/LolB/LppX"/>
    <property type="match status" value="1"/>
</dbReference>